<sequence length="245" mass="25569">MRRECFGQGVGNILSSLFGTQGGCALIAQSLLNVGSGGRSRVSGFVMGVTLGLSVFCLAPIMAEIPVAALVGLITLIALNTFAWSSITLVLRINFIDAVVVVLVTVITVWQDLCVAVVIGTIINALGFAWTAATQVKVESDLEAGDKRVFHLKGPLFFGSAMNYKMEVDPHKVSEGDVVLDFSGGKILDISAIQAITEARENLKGAGKRVILRGVPAEALKDLPADVETEAQAEAKGAQGGAKGA</sequence>
<feature type="transmembrane region" description="Helical" evidence="5">
    <location>
        <begin position="69"/>
        <end position="91"/>
    </location>
</feature>
<dbReference type="Pfam" id="PF00916">
    <property type="entry name" value="Sulfate_transp"/>
    <property type="match status" value="1"/>
</dbReference>
<dbReference type="InterPro" id="IPR011547">
    <property type="entry name" value="SLC26A/SulP_dom"/>
</dbReference>
<dbReference type="Pfam" id="PF01740">
    <property type="entry name" value="STAS"/>
    <property type="match status" value="1"/>
</dbReference>
<comment type="subcellular location">
    <subcellularLocation>
        <location evidence="1">Membrane</location>
        <topology evidence="1">Multi-pass membrane protein</topology>
    </subcellularLocation>
</comment>
<dbReference type="PANTHER" id="PTHR43310">
    <property type="entry name" value="SULFATE TRANSPORTER YBAR-RELATED"/>
    <property type="match status" value="1"/>
</dbReference>
<dbReference type="EMBL" id="HBGQ01090330">
    <property type="protein sequence ID" value="CAD9525929.1"/>
    <property type="molecule type" value="Transcribed_RNA"/>
</dbReference>
<dbReference type="SUPFAM" id="SSF52091">
    <property type="entry name" value="SpoIIaa-like"/>
    <property type="match status" value="1"/>
</dbReference>
<feature type="transmembrane region" description="Helical" evidence="5">
    <location>
        <begin position="44"/>
        <end position="63"/>
    </location>
</feature>
<dbReference type="PANTHER" id="PTHR43310:SF1">
    <property type="entry name" value="SULFATE TRANSPORTER YBAR-RELATED"/>
    <property type="match status" value="1"/>
</dbReference>
<dbReference type="InterPro" id="IPR002645">
    <property type="entry name" value="STAS_dom"/>
</dbReference>
<name>A0A7S2N849_9DINO</name>
<proteinExistence type="predicted"/>
<dbReference type="InterPro" id="IPR052706">
    <property type="entry name" value="Membrane-Transporter-like"/>
</dbReference>
<dbReference type="AlphaFoldDB" id="A0A7S2N849"/>
<keyword evidence="4 5" id="KW-0472">Membrane</keyword>
<dbReference type="CDD" id="cd07042">
    <property type="entry name" value="STAS_SulP_like_sulfate_transporter"/>
    <property type="match status" value="1"/>
</dbReference>
<evidence type="ECO:0000256" key="1">
    <source>
        <dbReference type="ARBA" id="ARBA00004141"/>
    </source>
</evidence>
<reference evidence="7" key="1">
    <citation type="submission" date="2021-01" db="EMBL/GenBank/DDBJ databases">
        <authorList>
            <person name="Corre E."/>
            <person name="Pelletier E."/>
            <person name="Niang G."/>
            <person name="Scheremetjew M."/>
            <person name="Finn R."/>
            <person name="Kale V."/>
            <person name="Holt S."/>
            <person name="Cochrane G."/>
            <person name="Meng A."/>
            <person name="Brown T."/>
            <person name="Cohen L."/>
        </authorList>
    </citation>
    <scope>NUCLEOTIDE SEQUENCE</scope>
    <source>
        <strain evidence="7">CCMP2222</strain>
    </source>
</reference>
<gene>
    <name evidence="7" type="ORF">AAND1436_LOCUS43060</name>
</gene>
<evidence type="ECO:0000256" key="3">
    <source>
        <dbReference type="ARBA" id="ARBA00022989"/>
    </source>
</evidence>
<evidence type="ECO:0000256" key="5">
    <source>
        <dbReference type="SAM" id="Phobius"/>
    </source>
</evidence>
<keyword evidence="2 5" id="KW-0812">Transmembrane</keyword>
<evidence type="ECO:0000256" key="4">
    <source>
        <dbReference type="ARBA" id="ARBA00023136"/>
    </source>
</evidence>
<feature type="transmembrane region" description="Helical" evidence="5">
    <location>
        <begin position="98"/>
        <end position="130"/>
    </location>
</feature>
<dbReference type="Gene3D" id="3.30.750.24">
    <property type="entry name" value="STAS domain"/>
    <property type="match status" value="1"/>
</dbReference>
<dbReference type="GO" id="GO:0016020">
    <property type="term" value="C:membrane"/>
    <property type="evidence" value="ECO:0007669"/>
    <property type="project" value="UniProtKB-SubCell"/>
</dbReference>
<protein>
    <recommendedName>
        <fullName evidence="6">STAS domain-containing protein</fullName>
    </recommendedName>
</protein>
<keyword evidence="3 5" id="KW-1133">Transmembrane helix</keyword>
<accession>A0A7S2N849</accession>
<evidence type="ECO:0000256" key="2">
    <source>
        <dbReference type="ARBA" id="ARBA00022692"/>
    </source>
</evidence>
<evidence type="ECO:0000313" key="7">
    <source>
        <dbReference type="EMBL" id="CAD9525929.1"/>
    </source>
</evidence>
<dbReference type="PROSITE" id="PS50801">
    <property type="entry name" value="STAS"/>
    <property type="match status" value="1"/>
</dbReference>
<dbReference type="InterPro" id="IPR036513">
    <property type="entry name" value="STAS_dom_sf"/>
</dbReference>
<feature type="domain" description="STAS" evidence="6">
    <location>
        <begin position="149"/>
        <end position="223"/>
    </location>
</feature>
<evidence type="ECO:0000259" key="6">
    <source>
        <dbReference type="PROSITE" id="PS50801"/>
    </source>
</evidence>
<organism evidence="7">
    <name type="scientific">Alexandrium andersonii</name>
    <dbReference type="NCBI Taxonomy" id="327968"/>
    <lineage>
        <taxon>Eukaryota</taxon>
        <taxon>Sar</taxon>
        <taxon>Alveolata</taxon>
        <taxon>Dinophyceae</taxon>
        <taxon>Gonyaulacales</taxon>
        <taxon>Pyrocystaceae</taxon>
        <taxon>Alexandrium</taxon>
    </lineage>
</organism>